<sequence>MALNAIVLGITGISLIPLGQYFFPKPVAQSVIVAITAGAPQLREEDKSLGGHVPGIAFFDSNGLRIGFKRGSRSDKIPAKQSRNVVVDPIDKDNNAVPEYMSIVGFGSDAVCISYITVTPPGGAKNWVLFGDTPKQCGAPWYHSNLGAGIGELYKPSCFWVDGLDSNGKTTNDIPQGYGIHLPDFPSVVNSGQAGDSARSEARQAQYTQYPDTMCKSTPRFKIYSRLDILHCLPIFDPPLQYTADWADVDFAKLKTEGKPQCDPTPGQTPTAKQSLQLYKSRVDRFGIHPTYGTKRSVPETSKVRRPRSCFEGRVIISDDVNHSAVELCQSATSMGPDLANTKEGKFCDMCTREIHPLCSEKITNGCFDVDSKALRKGSNGLQARDGMPGVVHHEKTYSDFSHWK</sequence>
<proteinExistence type="predicted"/>
<dbReference type="EMBL" id="JALBCA010000046">
    <property type="protein sequence ID" value="KAI2386655.1"/>
    <property type="molecule type" value="Genomic_DNA"/>
</dbReference>
<organism evidence="1">
    <name type="scientific">Ophidiomyces ophidiicola</name>
    <dbReference type="NCBI Taxonomy" id="1387563"/>
    <lineage>
        <taxon>Eukaryota</taxon>
        <taxon>Fungi</taxon>
        <taxon>Dikarya</taxon>
        <taxon>Ascomycota</taxon>
        <taxon>Pezizomycotina</taxon>
        <taxon>Eurotiomycetes</taxon>
        <taxon>Eurotiomycetidae</taxon>
        <taxon>Onygenales</taxon>
        <taxon>Onygenaceae</taxon>
        <taxon>Ophidiomyces</taxon>
    </lineage>
</organism>
<comment type="caution">
    <text evidence="1">The sequence shown here is derived from an EMBL/GenBank/DDBJ whole genome shotgun (WGS) entry which is preliminary data.</text>
</comment>
<gene>
    <name evidence="1" type="ORF">LOY88_003516</name>
</gene>
<protein>
    <submittedName>
        <fullName evidence="1">Uncharacterized protein</fullName>
    </submittedName>
</protein>
<evidence type="ECO:0000313" key="1">
    <source>
        <dbReference type="EMBL" id="KAI2386655.1"/>
    </source>
</evidence>
<reference evidence="1" key="1">
    <citation type="journal article" date="2022" name="bioRxiv">
        <title>Population genetic analysis of Ophidiomyces ophidiicola, the causative agent of snake fungal disease, indicates recent introductions to the USA.</title>
        <authorList>
            <person name="Ladner J.T."/>
            <person name="Palmer J.M."/>
            <person name="Ettinger C.L."/>
            <person name="Stajich J.E."/>
            <person name="Farrell T.M."/>
            <person name="Glorioso B.M."/>
            <person name="Lawson B."/>
            <person name="Price S.J."/>
            <person name="Stengle A.G."/>
            <person name="Grear D.A."/>
            <person name="Lorch J.M."/>
        </authorList>
    </citation>
    <scope>NUCLEOTIDE SEQUENCE</scope>
    <source>
        <strain evidence="1">NWHC 24266-5</strain>
    </source>
</reference>
<accession>A0ACB8UWA2</accession>
<name>A0ACB8UWA2_9EURO</name>